<keyword evidence="1" id="KW-1133">Transmembrane helix</keyword>
<gene>
    <name evidence="2" type="ORF">PMEA_00032126</name>
</gene>
<dbReference type="AlphaFoldDB" id="A0AAU9XVY7"/>
<comment type="caution">
    <text evidence="2">The sequence shown here is derived from an EMBL/GenBank/DDBJ whole genome shotgun (WGS) entry which is preliminary data.</text>
</comment>
<dbReference type="EMBL" id="CALNXJ010000072">
    <property type="protein sequence ID" value="CAH3159511.1"/>
    <property type="molecule type" value="Genomic_DNA"/>
</dbReference>
<organism evidence="2 3">
    <name type="scientific">Pocillopora meandrina</name>
    <dbReference type="NCBI Taxonomy" id="46732"/>
    <lineage>
        <taxon>Eukaryota</taxon>
        <taxon>Metazoa</taxon>
        <taxon>Cnidaria</taxon>
        <taxon>Anthozoa</taxon>
        <taxon>Hexacorallia</taxon>
        <taxon>Scleractinia</taxon>
        <taxon>Astrocoeniina</taxon>
        <taxon>Pocilloporidae</taxon>
        <taxon>Pocillopora</taxon>
    </lineage>
</organism>
<sequence>MSNWKTTMKLLYNNGWFTTDQIKIKRVIFQGDSFSPLLLCLALVSLTSVYLFYIDDLKLYSKKEQEQVGELKIVKQFSDDIDMEFGRQKCAKACLKKGKLTSAGNIVIDEEAELQELDQKRIYKCLGVDETQWKNPSRKPSTVLQSQLCIIGYKISELKKIDTKLRRKLFNMHKMLHSKADMERLYIPRKDGGRGLIDVETAFKTVTIALNHYLRHKE</sequence>
<evidence type="ECO:0000313" key="3">
    <source>
        <dbReference type="Proteomes" id="UP001159428"/>
    </source>
</evidence>
<feature type="transmembrane region" description="Helical" evidence="1">
    <location>
        <begin position="34"/>
        <end position="53"/>
    </location>
</feature>
<dbReference type="Proteomes" id="UP001159428">
    <property type="component" value="Unassembled WGS sequence"/>
</dbReference>
<evidence type="ECO:0000313" key="2">
    <source>
        <dbReference type="EMBL" id="CAH3159511.1"/>
    </source>
</evidence>
<feature type="non-terminal residue" evidence="2">
    <location>
        <position position="218"/>
    </location>
</feature>
<keyword evidence="3" id="KW-1185">Reference proteome</keyword>
<keyword evidence="1" id="KW-0812">Transmembrane</keyword>
<protein>
    <submittedName>
        <fullName evidence="2">Uncharacterized protein</fullName>
    </submittedName>
</protein>
<keyword evidence="1" id="KW-0472">Membrane</keyword>
<name>A0AAU9XVY7_9CNID</name>
<reference evidence="2 3" key="1">
    <citation type="submission" date="2022-05" db="EMBL/GenBank/DDBJ databases">
        <authorList>
            <consortium name="Genoscope - CEA"/>
            <person name="William W."/>
        </authorList>
    </citation>
    <scope>NUCLEOTIDE SEQUENCE [LARGE SCALE GENOMIC DNA]</scope>
</reference>
<proteinExistence type="predicted"/>
<accession>A0AAU9XVY7</accession>
<dbReference type="PANTHER" id="PTHR35450:SF2">
    <property type="entry name" value="REVERSE TRANSCRIPTASE DOMAIN-CONTAINING PROTEIN"/>
    <property type="match status" value="1"/>
</dbReference>
<evidence type="ECO:0000256" key="1">
    <source>
        <dbReference type="SAM" id="Phobius"/>
    </source>
</evidence>
<dbReference type="PANTHER" id="PTHR35450">
    <property type="entry name" value="REVERSE TRANSCRIPTASE DOMAIN-CONTAINING PROTEIN"/>
    <property type="match status" value="1"/>
</dbReference>